<evidence type="ECO:0000313" key="1">
    <source>
        <dbReference type="EMBL" id="MED6135933.1"/>
    </source>
</evidence>
<dbReference type="Gene3D" id="2.40.50.140">
    <property type="entry name" value="Nucleic acid-binding proteins"/>
    <property type="match status" value="1"/>
</dbReference>
<accession>A0ABU6SIW0</accession>
<comment type="caution">
    <text evidence="1">The sequence shown here is derived from an EMBL/GenBank/DDBJ whole genome shotgun (WGS) entry which is preliminary data.</text>
</comment>
<sequence>MKWFVVVEDKLKSKTTESDMVLTFSNKTQVTSLANPTFPLEALRLKPIGDLLQAERLDDAELFDVVALVAGREDRRDLLTKQGKELKRLQIVIEDIDKNRINCALFDQDADAILPYLGDEREEPLIVVLQYFRATRWNGRTSIQSNFAVSKVHINLELNEVVAFRESLVNGGSWSFV</sequence>
<organism evidence="1 2">
    <name type="scientific">Stylosanthes scabra</name>
    <dbReference type="NCBI Taxonomy" id="79078"/>
    <lineage>
        <taxon>Eukaryota</taxon>
        <taxon>Viridiplantae</taxon>
        <taxon>Streptophyta</taxon>
        <taxon>Embryophyta</taxon>
        <taxon>Tracheophyta</taxon>
        <taxon>Spermatophyta</taxon>
        <taxon>Magnoliopsida</taxon>
        <taxon>eudicotyledons</taxon>
        <taxon>Gunneridae</taxon>
        <taxon>Pentapetalae</taxon>
        <taxon>rosids</taxon>
        <taxon>fabids</taxon>
        <taxon>Fabales</taxon>
        <taxon>Fabaceae</taxon>
        <taxon>Papilionoideae</taxon>
        <taxon>50 kb inversion clade</taxon>
        <taxon>dalbergioids sensu lato</taxon>
        <taxon>Dalbergieae</taxon>
        <taxon>Pterocarpus clade</taxon>
        <taxon>Stylosanthes</taxon>
    </lineage>
</organism>
<protein>
    <submittedName>
        <fullName evidence="1">Uncharacterized protein</fullName>
    </submittedName>
</protein>
<keyword evidence="2" id="KW-1185">Reference proteome</keyword>
<evidence type="ECO:0000313" key="2">
    <source>
        <dbReference type="Proteomes" id="UP001341840"/>
    </source>
</evidence>
<dbReference type="EMBL" id="JASCZI010060778">
    <property type="protein sequence ID" value="MED6135933.1"/>
    <property type="molecule type" value="Genomic_DNA"/>
</dbReference>
<dbReference type="Proteomes" id="UP001341840">
    <property type="component" value="Unassembled WGS sequence"/>
</dbReference>
<name>A0ABU6SIW0_9FABA</name>
<reference evidence="1 2" key="1">
    <citation type="journal article" date="2023" name="Plants (Basel)">
        <title>Bridging the Gap: Combining Genomics and Transcriptomics Approaches to Understand Stylosanthes scabra, an Orphan Legume from the Brazilian Caatinga.</title>
        <authorList>
            <person name="Ferreira-Neto J.R.C."/>
            <person name="da Silva M.D."/>
            <person name="Binneck E."/>
            <person name="de Melo N.F."/>
            <person name="da Silva R.H."/>
            <person name="de Melo A.L.T.M."/>
            <person name="Pandolfi V."/>
            <person name="Bustamante F.O."/>
            <person name="Brasileiro-Vidal A.C."/>
            <person name="Benko-Iseppon A.M."/>
        </authorList>
    </citation>
    <scope>NUCLEOTIDE SEQUENCE [LARGE SCALE GENOMIC DNA]</scope>
    <source>
        <tissue evidence="1">Leaves</tissue>
    </source>
</reference>
<dbReference type="InterPro" id="IPR012340">
    <property type="entry name" value="NA-bd_OB-fold"/>
</dbReference>
<dbReference type="SUPFAM" id="SSF50249">
    <property type="entry name" value="Nucleic acid-binding proteins"/>
    <property type="match status" value="1"/>
</dbReference>
<dbReference type="CDD" id="cd04481">
    <property type="entry name" value="RPA1_DBD_B_like"/>
    <property type="match status" value="1"/>
</dbReference>
<gene>
    <name evidence="1" type="ORF">PIB30_051379</name>
</gene>
<proteinExistence type="predicted"/>